<feature type="transmembrane region" description="Helical" evidence="7">
    <location>
        <begin position="63"/>
        <end position="89"/>
    </location>
</feature>
<evidence type="ECO:0000256" key="3">
    <source>
        <dbReference type="ARBA" id="ARBA00022989"/>
    </source>
</evidence>
<protein>
    <recommendedName>
        <fullName evidence="8">Rhodopsin domain-containing protein</fullName>
    </recommendedName>
</protein>
<dbReference type="Pfam" id="PF20684">
    <property type="entry name" value="Fung_rhodopsin"/>
    <property type="match status" value="1"/>
</dbReference>
<comment type="caution">
    <text evidence="9">The sequence shown here is derived from an EMBL/GenBank/DDBJ whole genome shotgun (WGS) entry which is preliminary data.</text>
</comment>
<evidence type="ECO:0000313" key="10">
    <source>
        <dbReference type="Proteomes" id="UP001465668"/>
    </source>
</evidence>
<dbReference type="InterPro" id="IPR052337">
    <property type="entry name" value="SAT4-like"/>
</dbReference>
<feature type="transmembrane region" description="Helical" evidence="7">
    <location>
        <begin position="256"/>
        <end position="278"/>
    </location>
</feature>
<feature type="region of interest" description="Disordered" evidence="6">
    <location>
        <begin position="308"/>
        <end position="349"/>
    </location>
</feature>
<evidence type="ECO:0000256" key="2">
    <source>
        <dbReference type="ARBA" id="ARBA00022692"/>
    </source>
</evidence>
<evidence type="ECO:0000259" key="8">
    <source>
        <dbReference type="Pfam" id="PF20684"/>
    </source>
</evidence>
<name>A0ABR2XJP0_9PEZI</name>
<comment type="similarity">
    <text evidence="5">Belongs to the SAT4 family.</text>
</comment>
<evidence type="ECO:0000313" key="9">
    <source>
        <dbReference type="EMBL" id="KAK9773885.1"/>
    </source>
</evidence>
<accession>A0ABR2XJP0</accession>
<evidence type="ECO:0000256" key="4">
    <source>
        <dbReference type="ARBA" id="ARBA00023136"/>
    </source>
</evidence>
<feature type="transmembrane region" description="Helical" evidence="7">
    <location>
        <begin position="29"/>
        <end position="51"/>
    </location>
</feature>
<keyword evidence="4 7" id="KW-0472">Membrane</keyword>
<reference evidence="9 10" key="1">
    <citation type="submission" date="2024-02" db="EMBL/GenBank/DDBJ databases">
        <title>First draft genome assembly of two strains of Seiridium cardinale.</title>
        <authorList>
            <person name="Emiliani G."/>
            <person name="Scali E."/>
        </authorList>
    </citation>
    <scope>NUCLEOTIDE SEQUENCE [LARGE SCALE GENOMIC DNA]</scope>
    <source>
        <strain evidence="9 10">BM-138-000479</strain>
    </source>
</reference>
<evidence type="ECO:0000256" key="6">
    <source>
        <dbReference type="SAM" id="MobiDB-lite"/>
    </source>
</evidence>
<evidence type="ECO:0000256" key="1">
    <source>
        <dbReference type="ARBA" id="ARBA00004141"/>
    </source>
</evidence>
<evidence type="ECO:0000256" key="5">
    <source>
        <dbReference type="ARBA" id="ARBA00038359"/>
    </source>
</evidence>
<proteinExistence type="inferred from homology"/>
<organism evidence="9 10">
    <name type="scientific">Seiridium cardinale</name>
    <dbReference type="NCBI Taxonomy" id="138064"/>
    <lineage>
        <taxon>Eukaryota</taxon>
        <taxon>Fungi</taxon>
        <taxon>Dikarya</taxon>
        <taxon>Ascomycota</taxon>
        <taxon>Pezizomycotina</taxon>
        <taxon>Sordariomycetes</taxon>
        <taxon>Xylariomycetidae</taxon>
        <taxon>Amphisphaeriales</taxon>
        <taxon>Sporocadaceae</taxon>
        <taxon>Seiridium</taxon>
    </lineage>
</organism>
<feature type="transmembrane region" description="Helical" evidence="7">
    <location>
        <begin position="189"/>
        <end position="211"/>
    </location>
</feature>
<sequence length="349" mass="38668">MSGAGALAPMTSSGQVVNPSLPHDNFGPQVNVCVWVLSSMAAAWLTLRVYYKFLRQKRLWWDDYILIASWLMLLGGNISITFAITFGFGKHSYDIKPHKLSPMLLVSNFAGTFMIISAAWSKTAFAVTLLRISFGRQKFFIWFIIISVNAVLGVSGVITWTRCWPLEKTWMMSLSGTCWSYSINVHYNIFTAAYSGLMDVTLALLPWNILWGLSIDKKEKLSALVAMSMGVFAGITSFVKIYAIQDSGKSDIVNTVQLVILATAEISVTIIAASVPILRALARDKLPRAGPFLALDETDHWIRQPIADATSVPGSPPPVPDLPDLDSIELRPPAKKRRHQDKLKIQHLS</sequence>
<comment type="subcellular location">
    <subcellularLocation>
        <location evidence="1">Membrane</location>
        <topology evidence="1">Multi-pass membrane protein</topology>
    </subcellularLocation>
</comment>
<feature type="domain" description="Rhodopsin" evidence="8">
    <location>
        <begin position="47"/>
        <end position="283"/>
    </location>
</feature>
<feature type="transmembrane region" description="Helical" evidence="7">
    <location>
        <begin position="139"/>
        <end position="161"/>
    </location>
</feature>
<keyword evidence="10" id="KW-1185">Reference proteome</keyword>
<dbReference type="EMBL" id="JARVKM010000046">
    <property type="protein sequence ID" value="KAK9773885.1"/>
    <property type="molecule type" value="Genomic_DNA"/>
</dbReference>
<dbReference type="Proteomes" id="UP001465668">
    <property type="component" value="Unassembled WGS sequence"/>
</dbReference>
<evidence type="ECO:0000256" key="7">
    <source>
        <dbReference type="SAM" id="Phobius"/>
    </source>
</evidence>
<dbReference type="PANTHER" id="PTHR33048">
    <property type="entry name" value="PTH11-LIKE INTEGRAL MEMBRANE PROTEIN (AFU_ORTHOLOGUE AFUA_5G11245)"/>
    <property type="match status" value="1"/>
</dbReference>
<dbReference type="InterPro" id="IPR049326">
    <property type="entry name" value="Rhodopsin_dom_fungi"/>
</dbReference>
<dbReference type="PANTHER" id="PTHR33048:SF42">
    <property type="entry name" value="INTEGRAL MEMBRANE PROTEIN"/>
    <property type="match status" value="1"/>
</dbReference>
<feature type="transmembrane region" description="Helical" evidence="7">
    <location>
        <begin position="109"/>
        <end position="132"/>
    </location>
</feature>
<keyword evidence="3 7" id="KW-1133">Transmembrane helix</keyword>
<gene>
    <name evidence="9" type="ORF">SCAR479_09526</name>
</gene>
<feature type="transmembrane region" description="Helical" evidence="7">
    <location>
        <begin position="223"/>
        <end position="244"/>
    </location>
</feature>
<keyword evidence="2 7" id="KW-0812">Transmembrane</keyword>